<name>A0ABU3NU77_9FIRM</name>
<comment type="caution">
    <text evidence="1">The sequence shown here is derived from an EMBL/GenBank/DDBJ whole genome shotgun (WGS) entry which is preliminary data.</text>
</comment>
<reference evidence="1 2" key="1">
    <citation type="submission" date="2023-07" db="EMBL/GenBank/DDBJ databases">
        <title>The novel representative of Negativicutes class, Anaeroselena agilis gen. nov. sp. nov.</title>
        <authorList>
            <person name="Prokofeva M.I."/>
            <person name="Elcheninov A.G."/>
            <person name="Klyukina A."/>
            <person name="Kublanov I.V."/>
            <person name="Frolov E.N."/>
            <person name="Podosokorskaya O.A."/>
        </authorList>
    </citation>
    <scope>NUCLEOTIDE SEQUENCE [LARGE SCALE GENOMIC DNA]</scope>
    <source>
        <strain evidence="1 2">4137-cl</strain>
    </source>
</reference>
<evidence type="ECO:0000313" key="2">
    <source>
        <dbReference type="Proteomes" id="UP001254848"/>
    </source>
</evidence>
<proteinExistence type="predicted"/>
<gene>
    <name evidence="1" type="ORF">Q4T40_03745</name>
</gene>
<dbReference type="Proteomes" id="UP001254848">
    <property type="component" value="Unassembled WGS sequence"/>
</dbReference>
<protein>
    <submittedName>
        <fullName evidence="1">Uncharacterized protein</fullName>
    </submittedName>
</protein>
<evidence type="ECO:0000313" key="1">
    <source>
        <dbReference type="EMBL" id="MDT8900353.1"/>
    </source>
</evidence>
<dbReference type="RefSeq" id="WP_413778903.1">
    <property type="nucleotide sequence ID" value="NZ_JAUOZS010000001.1"/>
</dbReference>
<sequence length="202" mass="23425">MNCRGERRRQQIVNNYYVKPIAHLRLLNGQTKRSDAEANLSDTYYIFECKLKSNVNNIETIICGSGAGKHFLQLLSQESPALFDPLKFHGMGESGAGGGDTIEDKWNSTAKQLYNAIQWLIICWDIIPRGPMIAIKEEVVRLHSQKPTFSQIKAINTILSKDHQRRKLTEMINEFRKTNEIKRYEFDLLTQELEEKRIDSYF</sequence>
<dbReference type="EMBL" id="JAUOZS010000001">
    <property type="protein sequence ID" value="MDT8900353.1"/>
    <property type="molecule type" value="Genomic_DNA"/>
</dbReference>
<organism evidence="1 2">
    <name type="scientific">Anaeroselena agilis</name>
    <dbReference type="NCBI Taxonomy" id="3063788"/>
    <lineage>
        <taxon>Bacteria</taxon>
        <taxon>Bacillati</taxon>
        <taxon>Bacillota</taxon>
        <taxon>Negativicutes</taxon>
        <taxon>Acetonemataceae</taxon>
        <taxon>Anaeroselena</taxon>
    </lineage>
</organism>
<accession>A0ABU3NU77</accession>
<keyword evidence="2" id="KW-1185">Reference proteome</keyword>